<dbReference type="Proteomes" id="UP000248079">
    <property type="component" value="Unassembled WGS sequence"/>
</dbReference>
<dbReference type="Gene3D" id="2.40.10.10">
    <property type="entry name" value="Trypsin-like serine proteases"/>
    <property type="match status" value="2"/>
</dbReference>
<proteinExistence type="predicted"/>
<dbReference type="PANTHER" id="PTHR36234:SF5">
    <property type="entry name" value="LYSYL ENDOPEPTIDASE"/>
    <property type="match status" value="1"/>
</dbReference>
<dbReference type="OrthoDB" id="9342482at2"/>
<evidence type="ECO:0000313" key="2">
    <source>
        <dbReference type="Proteomes" id="UP000248079"/>
    </source>
</evidence>
<evidence type="ECO:0008006" key="3">
    <source>
        <dbReference type="Google" id="ProtNLM"/>
    </source>
</evidence>
<reference evidence="1 2" key="1">
    <citation type="submission" date="2018-05" db="EMBL/GenBank/DDBJ databases">
        <title>Marinifilum breve JC075T sp. nov., a marine bacterium isolated from Yongle Blue Hole in the South China Sea.</title>
        <authorList>
            <person name="Fu T."/>
        </authorList>
    </citation>
    <scope>NUCLEOTIDE SEQUENCE [LARGE SCALE GENOMIC DNA]</scope>
    <source>
        <strain evidence="1 2">JC075</strain>
    </source>
</reference>
<sequence>MDMIRAYILLACVVAFVTLKSQAQILTRYNTLTERLQVNSTERYSNNIPIIIMPNFDIEKLVEEDELVKGADIPYRFGKAFNTNINTQDGYWEENKDQRYYRIKVKSPEAFSLNFIFKEIKLITDAELYIYNKDRTVMYGPITSLQNTKNGSFLSDLIPGEEVLIELIEPSASQNRSTFKIEKVIHGYKNVLSKNGEKSLGSAGNCNLDVNCYPDWENESNAVALVLLSSGIELCTGSLLNNTAEDLKPYFLSAFHCIDLDKNKFLSETEKGNTENWMFRFHFKTSSCNSSSLATTITYNKADFKAAWEESDFALVELRNSLENEIDFIWLGWDRSGNTPSEGVCIHHPSGDLMKIAFDNDILRETEYYGNSGNSHWKVNWNDGVTEGGSSGSPLFNQSKRVVGQLHGGQASCSSSDLRDWYGCFHVSWSGGNTNSTRLSNWLDPINSGVMVLDSRGVSKVEGSNLICVSGGLFSLDNLPTNTSVTWTSSSNITFPSGNTGASVTAKASSSTVSGTGWIEATLNNSSGDVTLPRKEVWVGRPSFSLTGTTNLDVGAPGIVFVGYSSGDHFSQGIQNSNWSFTGPLDYINGDETKAQFRASRREGGIGFIYSTQTNQCGSIENRLFYEVEEPFFMLASPNPANEYTELNFYTGDEISEYQKSSPVMVSIPSNKKSNELGEYEIQIWHERKGLVKQMKSKSKKLQIPTNKLDEGIYFLHLIVNGKVHKQQLKIQR</sequence>
<dbReference type="InterPro" id="IPR009003">
    <property type="entry name" value="Peptidase_S1_PA"/>
</dbReference>
<protein>
    <recommendedName>
        <fullName evidence="3">Secretion system C-terminal sorting domain-containing protein</fullName>
    </recommendedName>
</protein>
<dbReference type="SUPFAM" id="SSF50494">
    <property type="entry name" value="Trypsin-like serine proteases"/>
    <property type="match status" value="1"/>
</dbReference>
<dbReference type="EMBL" id="QFLI01000006">
    <property type="protein sequence ID" value="PXX99001.1"/>
    <property type="molecule type" value="Genomic_DNA"/>
</dbReference>
<organism evidence="1 2">
    <name type="scientific">Marinifilum breve</name>
    <dbReference type="NCBI Taxonomy" id="2184082"/>
    <lineage>
        <taxon>Bacteria</taxon>
        <taxon>Pseudomonadati</taxon>
        <taxon>Bacteroidota</taxon>
        <taxon>Bacteroidia</taxon>
        <taxon>Marinilabiliales</taxon>
        <taxon>Marinifilaceae</taxon>
    </lineage>
</organism>
<accession>A0A2V3ZVS7</accession>
<dbReference type="Pfam" id="PF13365">
    <property type="entry name" value="Trypsin_2"/>
    <property type="match status" value="1"/>
</dbReference>
<keyword evidence="2" id="KW-1185">Reference proteome</keyword>
<evidence type="ECO:0000313" key="1">
    <source>
        <dbReference type="EMBL" id="PXX99001.1"/>
    </source>
</evidence>
<gene>
    <name evidence="1" type="ORF">DF185_14050</name>
</gene>
<name>A0A2V3ZVS7_9BACT</name>
<dbReference type="AlphaFoldDB" id="A0A2V3ZVS7"/>
<dbReference type="InterPro" id="IPR043504">
    <property type="entry name" value="Peptidase_S1_PA_chymotrypsin"/>
</dbReference>
<comment type="caution">
    <text evidence="1">The sequence shown here is derived from an EMBL/GenBank/DDBJ whole genome shotgun (WGS) entry which is preliminary data.</text>
</comment>
<dbReference type="PANTHER" id="PTHR36234">
    <property type="entry name" value="LYSYL ENDOPEPTIDASE"/>
    <property type="match status" value="1"/>
</dbReference>